<reference evidence="2 3" key="1">
    <citation type="journal article" date="2019" name="Emerg. Microbes Infect.">
        <title>Comprehensive subspecies identification of 175 nontuberculous mycobacteria species based on 7547 genomic profiles.</title>
        <authorList>
            <person name="Matsumoto Y."/>
            <person name="Kinjo T."/>
            <person name="Motooka D."/>
            <person name="Nabeya D."/>
            <person name="Jung N."/>
            <person name="Uechi K."/>
            <person name="Horii T."/>
            <person name="Iida T."/>
            <person name="Fujita J."/>
            <person name="Nakamura S."/>
        </authorList>
    </citation>
    <scope>NUCLEOTIDE SEQUENCE [LARGE SCALE GENOMIC DNA]</scope>
    <source>
        <strain evidence="2 3">JCM 12375</strain>
    </source>
</reference>
<dbReference type="Gene3D" id="3.40.190.10">
    <property type="entry name" value="Periplasmic binding protein-like II"/>
    <property type="match status" value="2"/>
</dbReference>
<dbReference type="InterPro" id="IPR015168">
    <property type="entry name" value="SsuA/THI5"/>
</dbReference>
<accession>A0ABN5XZU1</accession>
<evidence type="ECO:0000313" key="3">
    <source>
        <dbReference type="Proteomes" id="UP000465622"/>
    </source>
</evidence>
<evidence type="ECO:0000313" key="2">
    <source>
        <dbReference type="EMBL" id="BBX31492.1"/>
    </source>
</evidence>
<proteinExistence type="predicted"/>
<dbReference type="Pfam" id="PF09084">
    <property type="entry name" value="NMT1"/>
    <property type="match status" value="1"/>
</dbReference>
<dbReference type="RefSeq" id="WP_051579075.1">
    <property type="nucleotide sequence ID" value="NZ_AP022567.1"/>
</dbReference>
<organism evidence="2 3">
    <name type="scientific">Mycolicibacterium mageritense</name>
    <name type="common">Mycobacterium mageritense</name>
    <dbReference type="NCBI Taxonomy" id="53462"/>
    <lineage>
        <taxon>Bacteria</taxon>
        <taxon>Bacillati</taxon>
        <taxon>Actinomycetota</taxon>
        <taxon>Actinomycetes</taxon>
        <taxon>Mycobacteriales</taxon>
        <taxon>Mycobacteriaceae</taxon>
        <taxon>Mycolicibacterium</taxon>
    </lineage>
</organism>
<name>A0ABN5XZU1_MYCME</name>
<dbReference type="EMBL" id="AP022567">
    <property type="protein sequence ID" value="BBX31492.1"/>
    <property type="molecule type" value="Genomic_DNA"/>
</dbReference>
<evidence type="ECO:0000259" key="1">
    <source>
        <dbReference type="Pfam" id="PF09084"/>
    </source>
</evidence>
<dbReference type="PANTHER" id="PTHR30024">
    <property type="entry name" value="ALIPHATIC SULFONATES-BINDING PROTEIN-RELATED"/>
    <property type="match status" value="1"/>
</dbReference>
<feature type="domain" description="SsuA/THI5-like" evidence="1">
    <location>
        <begin position="14"/>
        <end position="219"/>
    </location>
</feature>
<protein>
    <recommendedName>
        <fullName evidence="1">SsuA/THI5-like domain-containing protein</fullName>
    </recommendedName>
</protein>
<keyword evidence="3" id="KW-1185">Reference proteome</keyword>
<dbReference type="Proteomes" id="UP000465622">
    <property type="component" value="Chromosome"/>
</dbReference>
<dbReference type="SUPFAM" id="SSF53850">
    <property type="entry name" value="Periplasmic binding protein-like II"/>
    <property type="match status" value="1"/>
</dbReference>
<sequence>MLQLNISATAHALNYLPQYYADQLGLFADRGLTVNAEAKDPWTGVLDDLDTGAADIALGGLWVPAMYWDTPRELTVFAQVNHQFPKALVTRPAAPQFEWADLIGRTVLAPGIGGSAPYAFTAGLIREADVDPASITFLRDLSTPMFVELFEAGLGDAIVTDLVTAEAMQARRTGVIVNEYTQTGGLGPNSVYYCRTDRFDELADRLVRFTSALQESMQLLKSVALTDLQPLLTAHWPAVAAPVLSAACMRMLRSHTWDTVRIDSAATRRWMRILHQERMIRAVPPVDELIDTTVVDQIDPAAAAVPHR</sequence>
<gene>
    <name evidence="2" type="ORF">MMAGJ_07740</name>
</gene>